<sequence>MQPRPPYMENPDKLEIATEVLSSAIRVLKSAGFYENEIAQLFEQAAKKPVRRPLWLQPIEGS</sequence>
<organism evidence="1 2">
    <name type="scientific">Bradyrhizobium lablabi</name>
    <dbReference type="NCBI Taxonomy" id="722472"/>
    <lineage>
        <taxon>Bacteria</taxon>
        <taxon>Pseudomonadati</taxon>
        <taxon>Pseudomonadota</taxon>
        <taxon>Alphaproteobacteria</taxon>
        <taxon>Hyphomicrobiales</taxon>
        <taxon>Nitrobacteraceae</taxon>
        <taxon>Bradyrhizobium</taxon>
    </lineage>
</organism>
<dbReference type="Proteomes" id="UP000189935">
    <property type="component" value="Chromosome I"/>
</dbReference>
<proteinExistence type="predicted"/>
<dbReference type="AlphaFoldDB" id="A0A1M6YVT3"/>
<accession>A0A1M6YVT3</accession>
<reference evidence="1 2" key="1">
    <citation type="submission" date="2016-11" db="EMBL/GenBank/DDBJ databases">
        <authorList>
            <person name="Jaros S."/>
            <person name="Januszkiewicz K."/>
            <person name="Wedrychowicz H."/>
        </authorList>
    </citation>
    <scope>NUCLEOTIDE SEQUENCE [LARGE SCALE GENOMIC DNA]</scope>
    <source>
        <strain evidence="1 2">GAS499</strain>
    </source>
</reference>
<evidence type="ECO:0000313" key="2">
    <source>
        <dbReference type="Proteomes" id="UP000189935"/>
    </source>
</evidence>
<evidence type="ECO:0000313" key="1">
    <source>
        <dbReference type="EMBL" id="SHL22215.1"/>
    </source>
</evidence>
<name>A0A1M6YVT3_9BRAD</name>
<dbReference type="EMBL" id="LT670844">
    <property type="protein sequence ID" value="SHL22215.1"/>
    <property type="molecule type" value="Genomic_DNA"/>
</dbReference>
<protein>
    <submittedName>
        <fullName evidence="1">Uncharacterized protein</fullName>
    </submittedName>
</protein>
<gene>
    <name evidence="1" type="ORF">SAMN05444159_5354</name>
</gene>